<dbReference type="AlphaFoldDB" id="A0A4Y8KM10"/>
<feature type="region of interest" description="Disordered" evidence="1">
    <location>
        <begin position="26"/>
        <end position="65"/>
    </location>
</feature>
<protein>
    <submittedName>
        <fullName evidence="2">Uncharacterized protein</fullName>
    </submittedName>
</protein>
<sequence>MFATLASTNMILTKVHVIKNGEKIDSKHVGTGTAHSDESDTLGLDGKRNCPGASSPVTQQLLNAD</sequence>
<accession>A0A4Y8KM10</accession>
<evidence type="ECO:0000313" key="2">
    <source>
        <dbReference type="EMBL" id="TFD78603.1"/>
    </source>
</evidence>
<dbReference type="OrthoDB" id="4559052at2"/>
<name>A0A4Y8KM10_9MICO</name>
<dbReference type="Proteomes" id="UP000298218">
    <property type="component" value="Unassembled WGS sequence"/>
</dbReference>
<evidence type="ECO:0000256" key="1">
    <source>
        <dbReference type="SAM" id="MobiDB-lite"/>
    </source>
</evidence>
<feature type="compositionally biased region" description="Polar residues" evidence="1">
    <location>
        <begin position="55"/>
        <end position="65"/>
    </location>
</feature>
<proteinExistence type="predicted"/>
<dbReference type="EMBL" id="SOHQ01000028">
    <property type="protein sequence ID" value="TFD78603.1"/>
    <property type="molecule type" value="Genomic_DNA"/>
</dbReference>
<gene>
    <name evidence="2" type="ORF">E3T53_10530</name>
</gene>
<reference evidence="2 3" key="1">
    <citation type="submission" date="2019-03" db="EMBL/GenBank/DDBJ databases">
        <title>Genomics of glacier-inhabiting Cryobacterium strains.</title>
        <authorList>
            <person name="Liu Q."/>
            <person name="Xin Y.-H."/>
        </authorList>
    </citation>
    <scope>NUCLEOTIDE SEQUENCE [LARGE SCALE GENOMIC DNA]</scope>
    <source>
        <strain evidence="2 3">CGMCC 1.4292</strain>
    </source>
</reference>
<dbReference type="RefSeq" id="WP_134174061.1">
    <property type="nucleotide sequence ID" value="NZ_SODI01000001.1"/>
</dbReference>
<comment type="caution">
    <text evidence="2">The sequence shown here is derived from an EMBL/GenBank/DDBJ whole genome shotgun (WGS) entry which is preliminary data.</text>
</comment>
<organism evidence="2 3">
    <name type="scientific">Cryobacterium psychrophilum</name>
    <dbReference type="NCBI Taxonomy" id="41988"/>
    <lineage>
        <taxon>Bacteria</taxon>
        <taxon>Bacillati</taxon>
        <taxon>Actinomycetota</taxon>
        <taxon>Actinomycetes</taxon>
        <taxon>Micrococcales</taxon>
        <taxon>Microbacteriaceae</taxon>
        <taxon>Cryobacterium</taxon>
    </lineage>
</organism>
<keyword evidence="3" id="KW-1185">Reference proteome</keyword>
<evidence type="ECO:0000313" key="3">
    <source>
        <dbReference type="Proteomes" id="UP000298218"/>
    </source>
</evidence>